<dbReference type="Proteomes" id="UP000278422">
    <property type="component" value="Unassembled WGS sequence"/>
</dbReference>
<reference evidence="6 7" key="1">
    <citation type="submission" date="2018-01" db="EMBL/GenBank/DDBJ databases">
        <title>Twenty Corynebacterium bovis Genomes.</title>
        <authorList>
            <person name="Gulvik C.A."/>
        </authorList>
    </citation>
    <scope>NUCLEOTIDE SEQUENCE [LARGE SCALE GENOMIC DNA]</scope>
    <source>
        <strain evidence="6 7">16-2004</strain>
    </source>
</reference>
<evidence type="ECO:0000256" key="3">
    <source>
        <dbReference type="ARBA" id="ARBA00048782"/>
    </source>
</evidence>
<feature type="domain" description="Peptide methionine sulphoxide reductase MsrA" evidence="5">
    <location>
        <begin position="59"/>
        <end position="216"/>
    </location>
</feature>
<evidence type="ECO:0000256" key="1">
    <source>
        <dbReference type="ARBA" id="ARBA00023002"/>
    </source>
</evidence>
<keyword evidence="1 4" id="KW-0560">Oxidoreductase</keyword>
<organism evidence="6 7">
    <name type="scientific">Corynebacterium bovis</name>
    <dbReference type="NCBI Taxonomy" id="36808"/>
    <lineage>
        <taxon>Bacteria</taxon>
        <taxon>Bacillati</taxon>
        <taxon>Actinomycetota</taxon>
        <taxon>Actinomycetes</taxon>
        <taxon>Mycobacteriales</taxon>
        <taxon>Corynebacteriaceae</taxon>
        <taxon>Corynebacterium</taxon>
    </lineage>
</organism>
<dbReference type="InterPro" id="IPR036509">
    <property type="entry name" value="Met_Sox_Rdtase_MsrA_sf"/>
</dbReference>
<dbReference type="GO" id="GO:0033744">
    <property type="term" value="F:L-methionine:thioredoxin-disulfide S-oxidoreductase activity"/>
    <property type="evidence" value="ECO:0007669"/>
    <property type="project" value="RHEA"/>
</dbReference>
<comment type="similarity">
    <text evidence="4">Belongs to the MsrA Met sulfoxide reductase family.</text>
</comment>
<comment type="function">
    <text evidence="4">Has an important function as a repair enzyme for proteins that have been inactivated by oxidation. Catalyzes the reversible oxidation-reduction of methionine sulfoxide in proteins to methionine.</text>
</comment>
<accession>A0A3R8PEK6</accession>
<feature type="active site" evidence="4">
    <location>
        <position position="65"/>
    </location>
</feature>
<dbReference type="AlphaFoldDB" id="A0A3R8PEK6"/>
<dbReference type="SUPFAM" id="SSF55068">
    <property type="entry name" value="Peptide methionine sulfoxide reductase"/>
    <property type="match status" value="1"/>
</dbReference>
<dbReference type="Pfam" id="PF01625">
    <property type="entry name" value="PMSR"/>
    <property type="match status" value="1"/>
</dbReference>
<keyword evidence="7" id="KW-1185">Reference proteome</keyword>
<name>A0A3R8PEK6_9CORY</name>
<dbReference type="EC" id="1.8.4.11" evidence="4"/>
<sequence>MSFLDRIIAANTPGPFRADPVTADTALAGGRHPVLPDPQPHTVLGTPITGPWREGQRHIVLGLGCFWGAEKLFWQLDGVESTAVGYAGGYTANPTYREVCTGRTGHAEVVDVVYDPERITEEEILRVAFENHDPTQGDRQGNDVGAQYRSAVYATTPGQLETAREVARAYGEKLRDAGYGDMTTEITMLDDTPAGTVYLAEDEHQQYLDKNPGGYCPVHATGVTCG</sequence>
<dbReference type="PANTHER" id="PTHR42799">
    <property type="entry name" value="MITOCHONDRIAL PEPTIDE METHIONINE SULFOXIDE REDUCTASE"/>
    <property type="match status" value="1"/>
</dbReference>
<dbReference type="InterPro" id="IPR050162">
    <property type="entry name" value="MsrA_MetSO_reductase"/>
</dbReference>
<dbReference type="GO" id="GO:0005737">
    <property type="term" value="C:cytoplasm"/>
    <property type="evidence" value="ECO:0007669"/>
    <property type="project" value="TreeGrafter"/>
</dbReference>
<comment type="caution">
    <text evidence="6">The sequence shown here is derived from an EMBL/GenBank/DDBJ whole genome shotgun (WGS) entry which is preliminary data.</text>
</comment>
<proteinExistence type="inferred from homology"/>
<dbReference type="Gene3D" id="3.30.1060.10">
    <property type="entry name" value="Peptide methionine sulphoxide reductase MsrA"/>
    <property type="match status" value="1"/>
</dbReference>
<dbReference type="NCBIfam" id="TIGR00401">
    <property type="entry name" value="msrA"/>
    <property type="match status" value="1"/>
</dbReference>
<dbReference type="HAMAP" id="MF_01401">
    <property type="entry name" value="MsrA"/>
    <property type="match status" value="1"/>
</dbReference>
<dbReference type="InterPro" id="IPR002569">
    <property type="entry name" value="Met_Sox_Rdtase_MsrA_dom"/>
</dbReference>
<evidence type="ECO:0000313" key="6">
    <source>
        <dbReference type="EMBL" id="RRQ02631.1"/>
    </source>
</evidence>
<comment type="catalytic activity">
    <reaction evidence="2 4">
        <text>L-methionyl-[protein] + [thioredoxin]-disulfide + H2O = L-methionyl-(S)-S-oxide-[protein] + [thioredoxin]-dithiol</text>
        <dbReference type="Rhea" id="RHEA:14217"/>
        <dbReference type="Rhea" id="RHEA-COMP:10698"/>
        <dbReference type="Rhea" id="RHEA-COMP:10700"/>
        <dbReference type="Rhea" id="RHEA-COMP:12313"/>
        <dbReference type="Rhea" id="RHEA-COMP:12315"/>
        <dbReference type="ChEBI" id="CHEBI:15377"/>
        <dbReference type="ChEBI" id="CHEBI:16044"/>
        <dbReference type="ChEBI" id="CHEBI:29950"/>
        <dbReference type="ChEBI" id="CHEBI:44120"/>
        <dbReference type="ChEBI" id="CHEBI:50058"/>
        <dbReference type="EC" id="1.8.4.11"/>
    </reaction>
</comment>
<dbReference type="GO" id="GO:0008113">
    <property type="term" value="F:peptide-methionine (S)-S-oxide reductase activity"/>
    <property type="evidence" value="ECO:0007669"/>
    <property type="project" value="UniProtKB-UniRule"/>
</dbReference>
<evidence type="ECO:0000256" key="2">
    <source>
        <dbReference type="ARBA" id="ARBA00047806"/>
    </source>
</evidence>
<dbReference type="EMBL" id="PQNQ01000035">
    <property type="protein sequence ID" value="RRQ02631.1"/>
    <property type="molecule type" value="Genomic_DNA"/>
</dbReference>
<protein>
    <recommendedName>
        <fullName evidence="4">Peptide methionine sulfoxide reductase MsrA</fullName>
        <shortName evidence="4">Protein-methionine-S-oxide reductase</shortName>
        <ecNumber evidence="4">1.8.4.11</ecNumber>
    </recommendedName>
    <alternativeName>
        <fullName evidence="4">Peptide-methionine (S)-S-oxide reductase</fullName>
        <shortName evidence="4">Peptide Met(O) reductase</shortName>
    </alternativeName>
</protein>
<evidence type="ECO:0000313" key="7">
    <source>
        <dbReference type="Proteomes" id="UP000278422"/>
    </source>
</evidence>
<gene>
    <name evidence="4" type="primary">msrA</name>
    <name evidence="6" type="ORF">CXF42_09525</name>
</gene>
<comment type="catalytic activity">
    <reaction evidence="3 4">
        <text>[thioredoxin]-disulfide + L-methionine + H2O = L-methionine (S)-S-oxide + [thioredoxin]-dithiol</text>
        <dbReference type="Rhea" id="RHEA:19993"/>
        <dbReference type="Rhea" id="RHEA-COMP:10698"/>
        <dbReference type="Rhea" id="RHEA-COMP:10700"/>
        <dbReference type="ChEBI" id="CHEBI:15377"/>
        <dbReference type="ChEBI" id="CHEBI:29950"/>
        <dbReference type="ChEBI" id="CHEBI:50058"/>
        <dbReference type="ChEBI" id="CHEBI:57844"/>
        <dbReference type="ChEBI" id="CHEBI:58772"/>
        <dbReference type="EC" id="1.8.4.11"/>
    </reaction>
</comment>
<dbReference type="RefSeq" id="WP_125175470.1">
    <property type="nucleotide sequence ID" value="NZ_JASPHA010000032.1"/>
</dbReference>
<dbReference type="PANTHER" id="PTHR42799:SF2">
    <property type="entry name" value="MITOCHONDRIAL PEPTIDE METHIONINE SULFOXIDE REDUCTASE"/>
    <property type="match status" value="1"/>
</dbReference>
<dbReference type="GO" id="GO:0034599">
    <property type="term" value="P:cellular response to oxidative stress"/>
    <property type="evidence" value="ECO:0007669"/>
    <property type="project" value="TreeGrafter"/>
</dbReference>
<evidence type="ECO:0000256" key="4">
    <source>
        <dbReference type="HAMAP-Rule" id="MF_01401"/>
    </source>
</evidence>
<evidence type="ECO:0000259" key="5">
    <source>
        <dbReference type="Pfam" id="PF01625"/>
    </source>
</evidence>